<gene>
    <name evidence="2" type="ORF">GCM10010517_65320</name>
</gene>
<name>A0ABN3W7I5_9ACTN</name>
<evidence type="ECO:0000256" key="1">
    <source>
        <dbReference type="SAM" id="MobiDB-lite"/>
    </source>
</evidence>
<feature type="compositionally biased region" description="Pro residues" evidence="1">
    <location>
        <begin position="236"/>
        <end position="248"/>
    </location>
</feature>
<protein>
    <submittedName>
        <fullName evidence="2">Uncharacterized protein</fullName>
    </submittedName>
</protein>
<proteinExistence type="predicted"/>
<comment type="caution">
    <text evidence="2">The sequence shown here is derived from an EMBL/GenBank/DDBJ whole genome shotgun (WGS) entry which is preliminary data.</text>
</comment>
<feature type="region of interest" description="Disordered" evidence="1">
    <location>
        <begin position="47"/>
        <end position="106"/>
    </location>
</feature>
<feature type="compositionally biased region" description="Basic and acidic residues" evidence="1">
    <location>
        <begin position="1"/>
        <end position="10"/>
    </location>
</feature>
<feature type="region of interest" description="Disordered" evidence="1">
    <location>
        <begin position="1"/>
        <end position="24"/>
    </location>
</feature>
<sequence length="295" mass="30334">MTPTNRDKPNEQQPIRAGGPRRGAPRPLIVAAAAALLASGGIGVAAASAATPVPPPAETPTPAPTETISETPAETPTGPPAETPTGTPTGTPTETLTPPPTPTATALPTVHPLELSGAVHGEFLAGTEDPCVFVTVLAQTGEATAVTEESITVRSRDGFEQVYAITDATRVVAGKRGNSEVRQGDWVALTATREGQTATAAYVYDLSRPAGKKNRRDGWWYHRPSWPGTAKWRTPTPCPTPPQTPAPAPTVTDTPTVPPTPVPTTSQTPAPIPSQTPAPTPGVTETVPPTPAPAP</sequence>
<evidence type="ECO:0000313" key="3">
    <source>
        <dbReference type="Proteomes" id="UP001500831"/>
    </source>
</evidence>
<reference evidence="2 3" key="1">
    <citation type="journal article" date="2019" name="Int. J. Syst. Evol. Microbiol.">
        <title>The Global Catalogue of Microorganisms (GCM) 10K type strain sequencing project: providing services to taxonomists for standard genome sequencing and annotation.</title>
        <authorList>
            <consortium name="The Broad Institute Genomics Platform"/>
            <consortium name="The Broad Institute Genome Sequencing Center for Infectious Disease"/>
            <person name="Wu L."/>
            <person name="Ma J."/>
        </authorList>
    </citation>
    <scope>NUCLEOTIDE SEQUENCE [LARGE SCALE GENOMIC DNA]</scope>
    <source>
        <strain evidence="2 3">JCM 6242</strain>
    </source>
</reference>
<feature type="compositionally biased region" description="Low complexity" evidence="1">
    <location>
        <begin position="83"/>
        <end position="96"/>
    </location>
</feature>
<feature type="compositionally biased region" description="Pro residues" evidence="1">
    <location>
        <begin position="52"/>
        <end position="63"/>
    </location>
</feature>
<dbReference type="Proteomes" id="UP001500831">
    <property type="component" value="Unassembled WGS sequence"/>
</dbReference>
<feature type="compositionally biased region" description="Low complexity" evidence="1">
    <location>
        <begin position="64"/>
        <end position="76"/>
    </location>
</feature>
<keyword evidence="3" id="KW-1185">Reference proteome</keyword>
<feature type="region of interest" description="Disordered" evidence="1">
    <location>
        <begin position="210"/>
        <end position="295"/>
    </location>
</feature>
<dbReference type="EMBL" id="BAAAVI010000066">
    <property type="protein sequence ID" value="GAA2899771.1"/>
    <property type="molecule type" value="Genomic_DNA"/>
</dbReference>
<feature type="compositionally biased region" description="Pro residues" evidence="1">
    <location>
        <begin position="270"/>
        <end position="280"/>
    </location>
</feature>
<accession>A0ABN3W7I5</accession>
<organism evidence="2 3">
    <name type="scientific">Streptosporangium fragile</name>
    <dbReference type="NCBI Taxonomy" id="46186"/>
    <lineage>
        <taxon>Bacteria</taxon>
        <taxon>Bacillati</taxon>
        <taxon>Actinomycetota</taxon>
        <taxon>Actinomycetes</taxon>
        <taxon>Streptosporangiales</taxon>
        <taxon>Streptosporangiaceae</taxon>
        <taxon>Streptosporangium</taxon>
    </lineage>
</organism>
<dbReference type="PRINTS" id="PR01217">
    <property type="entry name" value="PRICHEXTENSN"/>
</dbReference>
<evidence type="ECO:0000313" key="2">
    <source>
        <dbReference type="EMBL" id="GAA2899771.1"/>
    </source>
</evidence>